<dbReference type="EMBL" id="JACJLU010000002">
    <property type="protein sequence ID" value="MBM6831101.1"/>
    <property type="molecule type" value="Genomic_DNA"/>
</dbReference>
<gene>
    <name evidence="1" type="ORF">H5982_03120</name>
</gene>
<comment type="caution">
    <text evidence="1">The sequence shown here is derived from an EMBL/GenBank/DDBJ whole genome shotgun (WGS) entry which is preliminary data.</text>
</comment>
<sequence length="79" mass="9310">MLIKGPKNGEDMKQKLKKTYKDFITHFGYAPNFPNNIDFNQDEYAGYLRKCIEDNFDYTIEKYGTKPPKHFGRAKILVD</sequence>
<name>A0ABS2FM86_9FIRM</name>
<proteinExistence type="predicted"/>
<keyword evidence="2" id="KW-1185">Reference proteome</keyword>
<evidence type="ECO:0000313" key="2">
    <source>
        <dbReference type="Proteomes" id="UP000775500"/>
    </source>
</evidence>
<evidence type="ECO:0000313" key="1">
    <source>
        <dbReference type="EMBL" id="MBM6831101.1"/>
    </source>
</evidence>
<accession>A0ABS2FM86</accession>
<dbReference type="Proteomes" id="UP000775500">
    <property type="component" value="Unassembled WGS sequence"/>
</dbReference>
<reference evidence="1 2" key="1">
    <citation type="journal article" date="2021" name="Sci. Rep.">
        <title>The distribution of antibiotic resistance genes in chicken gut microbiota commensals.</title>
        <authorList>
            <person name="Juricova H."/>
            <person name="Matiasovicova J."/>
            <person name="Kubasova T."/>
            <person name="Cejkova D."/>
            <person name="Rychlik I."/>
        </authorList>
    </citation>
    <scope>NUCLEOTIDE SEQUENCE [LARGE SCALE GENOMIC DNA]</scope>
    <source>
        <strain evidence="1 2">An423</strain>
    </source>
</reference>
<organism evidence="1 2">
    <name type="scientific">Faecalicoccus acidiformans</name>
    <dbReference type="NCBI Taxonomy" id="915173"/>
    <lineage>
        <taxon>Bacteria</taxon>
        <taxon>Bacillati</taxon>
        <taxon>Bacillota</taxon>
        <taxon>Erysipelotrichia</taxon>
        <taxon>Erysipelotrichales</taxon>
        <taxon>Erysipelotrichaceae</taxon>
        <taxon>Faecalicoccus</taxon>
    </lineage>
</organism>
<dbReference type="RefSeq" id="WP_204685137.1">
    <property type="nucleotide sequence ID" value="NZ_JACJLU010000002.1"/>
</dbReference>
<protein>
    <submittedName>
        <fullName evidence="1">Uncharacterized protein</fullName>
    </submittedName>
</protein>